<reference evidence="6" key="1">
    <citation type="journal article" date="2020" name="mSystems">
        <title>Genome- and Community-Level Interaction Insights into Carbon Utilization and Element Cycling Functions of Hydrothermarchaeota in Hydrothermal Sediment.</title>
        <authorList>
            <person name="Zhou Z."/>
            <person name="Liu Y."/>
            <person name="Xu W."/>
            <person name="Pan J."/>
            <person name="Luo Z.H."/>
            <person name="Li M."/>
        </authorList>
    </citation>
    <scope>NUCLEOTIDE SEQUENCE [LARGE SCALE GENOMIC DNA]</scope>
    <source>
        <strain evidence="6">HyVt-527</strain>
    </source>
</reference>
<dbReference type="InterPro" id="IPR045600">
    <property type="entry name" value="RelA/SpoT_AH_RIS"/>
</dbReference>
<dbReference type="CDD" id="cd00077">
    <property type="entry name" value="HDc"/>
    <property type="match status" value="1"/>
</dbReference>
<dbReference type="InterPro" id="IPR004811">
    <property type="entry name" value="RelA/Spo_fam"/>
</dbReference>
<name>A0A7V5UFA4_CALAY</name>
<dbReference type="SUPFAM" id="SSF55021">
    <property type="entry name" value="ACT-like"/>
    <property type="match status" value="1"/>
</dbReference>
<dbReference type="EMBL" id="DROD01000504">
    <property type="protein sequence ID" value="HHJ53079.1"/>
    <property type="molecule type" value="Genomic_DNA"/>
</dbReference>
<dbReference type="SUPFAM" id="SSF81271">
    <property type="entry name" value="TGS-like"/>
    <property type="match status" value="1"/>
</dbReference>
<evidence type="ECO:0000313" key="6">
    <source>
        <dbReference type="EMBL" id="HHJ53079.1"/>
    </source>
</evidence>
<dbReference type="Pfam" id="PF04607">
    <property type="entry name" value="RelA_SpoT"/>
    <property type="match status" value="1"/>
</dbReference>
<dbReference type="Gene3D" id="3.30.70.260">
    <property type="match status" value="1"/>
</dbReference>
<dbReference type="PROSITE" id="PS51831">
    <property type="entry name" value="HD"/>
    <property type="match status" value="1"/>
</dbReference>
<comment type="similarity">
    <text evidence="2">Belongs to the relA/spoT family.</text>
</comment>
<dbReference type="FunFam" id="1.10.3210.10:FF:000001">
    <property type="entry name" value="GTP pyrophosphokinase RelA"/>
    <property type="match status" value="1"/>
</dbReference>
<dbReference type="InterPro" id="IPR006674">
    <property type="entry name" value="HD_domain"/>
</dbReference>
<dbReference type="AlphaFoldDB" id="A0A7V5UFA4"/>
<proteinExistence type="inferred from homology"/>
<protein>
    <submittedName>
        <fullName evidence="6">Bifunctional (P)ppGpp synthetase/guanosine-3',5'-bis(Diphosphate) 3'-pyrophosphohydrolase</fullName>
    </submittedName>
</protein>
<dbReference type="Proteomes" id="UP000886124">
    <property type="component" value="Unassembled WGS sequence"/>
</dbReference>
<dbReference type="Gene3D" id="3.10.20.30">
    <property type="match status" value="1"/>
</dbReference>
<dbReference type="CDD" id="cd04876">
    <property type="entry name" value="ACT_RelA-SpoT"/>
    <property type="match status" value="1"/>
</dbReference>
<dbReference type="CDD" id="cd05399">
    <property type="entry name" value="NT_Rel-Spo_like"/>
    <property type="match status" value="1"/>
</dbReference>
<dbReference type="Gene3D" id="3.30.460.10">
    <property type="entry name" value="Beta Polymerase, domain 2"/>
    <property type="match status" value="1"/>
</dbReference>
<dbReference type="GO" id="GO:0005886">
    <property type="term" value="C:plasma membrane"/>
    <property type="evidence" value="ECO:0007669"/>
    <property type="project" value="TreeGrafter"/>
</dbReference>
<dbReference type="InterPro" id="IPR012676">
    <property type="entry name" value="TGS-like"/>
</dbReference>
<dbReference type="SMART" id="SM00471">
    <property type="entry name" value="HDc"/>
    <property type="match status" value="1"/>
</dbReference>
<comment type="pathway">
    <text evidence="1">Purine metabolism.</text>
</comment>
<comment type="function">
    <text evidence="2">In eubacteria ppGpp (guanosine 3'-diphosphate 5'-diphosphate) is a mediator of the stringent response that coordinates a variety of cellular activities in response to changes in nutritional abundance.</text>
</comment>
<gene>
    <name evidence="6" type="ORF">ENJ89_07780</name>
</gene>
<dbReference type="SUPFAM" id="SSF109604">
    <property type="entry name" value="HD-domain/PDEase-like"/>
    <property type="match status" value="1"/>
</dbReference>
<feature type="domain" description="HD" evidence="4">
    <location>
        <begin position="61"/>
        <end position="160"/>
    </location>
</feature>
<dbReference type="Pfam" id="PF02824">
    <property type="entry name" value="TGS"/>
    <property type="match status" value="1"/>
</dbReference>
<dbReference type="SUPFAM" id="SSF81301">
    <property type="entry name" value="Nucleotidyltransferase"/>
    <property type="match status" value="1"/>
</dbReference>
<evidence type="ECO:0000256" key="2">
    <source>
        <dbReference type="RuleBase" id="RU003847"/>
    </source>
</evidence>
<dbReference type="FunFam" id="3.10.20.30:FF:000002">
    <property type="entry name" value="GTP pyrophosphokinase (RelA/SpoT)"/>
    <property type="match status" value="1"/>
</dbReference>
<evidence type="ECO:0000259" key="4">
    <source>
        <dbReference type="PROSITE" id="PS51831"/>
    </source>
</evidence>
<dbReference type="InterPro" id="IPR003607">
    <property type="entry name" value="HD/PDEase_dom"/>
</dbReference>
<dbReference type="InterPro" id="IPR033655">
    <property type="entry name" value="TGS_RelA/SpoT"/>
</dbReference>
<dbReference type="GO" id="GO:0015949">
    <property type="term" value="P:nucleobase-containing small molecule interconversion"/>
    <property type="evidence" value="ECO:0007669"/>
    <property type="project" value="UniProtKB-ARBA"/>
</dbReference>
<dbReference type="SMART" id="SM00954">
    <property type="entry name" value="RelA_SpoT"/>
    <property type="match status" value="1"/>
</dbReference>
<dbReference type="InterPro" id="IPR004095">
    <property type="entry name" value="TGS"/>
</dbReference>
<dbReference type="Pfam" id="PF13291">
    <property type="entry name" value="ACT_4"/>
    <property type="match status" value="1"/>
</dbReference>
<dbReference type="InterPro" id="IPR012675">
    <property type="entry name" value="Beta-grasp_dom_sf"/>
</dbReference>
<comment type="caution">
    <text evidence="6">The sequence shown here is derived from an EMBL/GenBank/DDBJ whole genome shotgun (WGS) entry which is preliminary data.</text>
</comment>
<dbReference type="Pfam" id="PF13328">
    <property type="entry name" value="HD_4"/>
    <property type="match status" value="1"/>
</dbReference>
<dbReference type="Pfam" id="PF19296">
    <property type="entry name" value="RelA_AH_RIS"/>
    <property type="match status" value="1"/>
</dbReference>
<dbReference type="NCBIfam" id="TIGR00691">
    <property type="entry name" value="spoT_relA"/>
    <property type="match status" value="1"/>
</dbReference>
<dbReference type="InterPro" id="IPR043519">
    <property type="entry name" value="NT_sf"/>
</dbReference>
<dbReference type="PANTHER" id="PTHR21262:SF31">
    <property type="entry name" value="GTP PYROPHOSPHOKINASE"/>
    <property type="match status" value="1"/>
</dbReference>
<feature type="domain" description="ACT" evidence="3">
    <location>
        <begin position="652"/>
        <end position="725"/>
    </location>
</feature>
<dbReference type="PROSITE" id="PS51880">
    <property type="entry name" value="TGS"/>
    <property type="match status" value="1"/>
</dbReference>
<feature type="domain" description="TGS" evidence="5">
    <location>
        <begin position="401"/>
        <end position="462"/>
    </location>
</feature>
<dbReference type="InterPro" id="IPR007685">
    <property type="entry name" value="RelA_SpoT"/>
</dbReference>
<dbReference type="FunFam" id="3.30.460.10:FF:000001">
    <property type="entry name" value="GTP pyrophosphokinase RelA"/>
    <property type="match status" value="1"/>
</dbReference>
<dbReference type="PROSITE" id="PS51671">
    <property type="entry name" value="ACT"/>
    <property type="match status" value="1"/>
</dbReference>
<dbReference type="InterPro" id="IPR002912">
    <property type="entry name" value="ACT_dom"/>
</dbReference>
<dbReference type="Gene3D" id="1.10.3210.10">
    <property type="entry name" value="Hypothetical protein af1432"/>
    <property type="match status" value="1"/>
</dbReference>
<dbReference type="InterPro" id="IPR045865">
    <property type="entry name" value="ACT-like_dom_sf"/>
</dbReference>
<organism evidence="6">
    <name type="scientific">Caldithrix abyssi</name>
    <dbReference type="NCBI Taxonomy" id="187145"/>
    <lineage>
        <taxon>Bacteria</taxon>
        <taxon>Pseudomonadati</taxon>
        <taxon>Calditrichota</taxon>
        <taxon>Calditrichia</taxon>
        <taxon>Calditrichales</taxon>
        <taxon>Calditrichaceae</taxon>
        <taxon>Caldithrix</taxon>
    </lineage>
</organism>
<dbReference type="CDD" id="cd01668">
    <property type="entry name" value="TGS_RSH"/>
    <property type="match status" value="1"/>
</dbReference>
<evidence type="ECO:0000259" key="3">
    <source>
        <dbReference type="PROSITE" id="PS51671"/>
    </source>
</evidence>
<sequence length="736" mass="85513">MFKHADATLIQKLHRRYDARFNKLLESISSYCTLNEGLIRRAYDLGIEAHFKQKRYSGEPYFEHCLSVVEILADLRMDHATLIAGFLHDTVEDTDVTLEQIKEEFGDTVALLVDGVTKISGIKFQSKEARQAETFRKMLLSMAKDIRVIIIKFADRLHNMRTLEHVPEHKRERIAIETRDVYAPLAHRLGIARIKAELEDLSLKHLNKQAYVDLVKKIQSTKAERERYINKVIKPISEELAKHHIEAEIYGRPKSFYSIYNKMERRNRPFEEIYDLLAIRVIVDKIEECYYVLGLVHSLYMPIYDRFKDYIAMPKVNGYQSLHTTVVGPDGKMVEIQIRTQAMHQMAEDGIAAHWKYKEGVEDKNHFEEHLRWVKDLLEQQMQEKDPGDFMESLKIDLFQDEVFVFSPKGDLFKLPRGSTPIDFAYAIHTNVGNQCIAAKVNGRIVALRTPLKSGQQVEIITSQNQKPSQDWLSHVKTSKARHWIKKVLREEQKIQTLQIGEEILTKALKKYKLTPESDQIKEILPKIGFQNLESLKIAIGRGEFTIDSLIKKLFPDREFKPREHENIFVKFLKRARSESGIRVQGMDNIMIHFAKCCQPVPGDRIIGYLTRGKGVTIHRTDCKNMLKLYEEKERIVEVEWDTDHQQKFRVQLSIIGEDRKNLLKDITLSIAKHELNILNVNFSVEDMYARGFLDVEVSDLAHLTKIMNSIRKVSGVLSIERVEYPAGFQQIENQS</sequence>
<evidence type="ECO:0000256" key="1">
    <source>
        <dbReference type="ARBA" id="ARBA00025704"/>
    </source>
</evidence>
<accession>A0A7V5UFA4</accession>
<dbReference type="GO" id="GO:0015969">
    <property type="term" value="P:guanosine tetraphosphate metabolic process"/>
    <property type="evidence" value="ECO:0007669"/>
    <property type="project" value="InterPro"/>
</dbReference>
<dbReference type="PANTHER" id="PTHR21262">
    <property type="entry name" value="GUANOSINE-3',5'-BIS DIPHOSPHATE 3'-PYROPHOSPHOHYDROLASE"/>
    <property type="match status" value="1"/>
</dbReference>
<evidence type="ECO:0000259" key="5">
    <source>
        <dbReference type="PROSITE" id="PS51880"/>
    </source>
</evidence>